<reference evidence="2" key="1">
    <citation type="journal article" date="2023" name="G3 (Bethesda)">
        <title>A reference genome for the long-term kleptoplast-retaining sea slug Elysia crispata morphotype clarki.</title>
        <authorList>
            <person name="Eastman K.E."/>
            <person name="Pendleton A.L."/>
            <person name="Shaikh M.A."/>
            <person name="Suttiyut T."/>
            <person name="Ogas R."/>
            <person name="Tomko P."/>
            <person name="Gavelis G."/>
            <person name="Widhalm J.R."/>
            <person name="Wisecaver J.H."/>
        </authorList>
    </citation>
    <scope>NUCLEOTIDE SEQUENCE</scope>
    <source>
        <strain evidence="2">ECLA1</strain>
    </source>
</reference>
<comment type="caution">
    <text evidence="2">The sequence shown here is derived from an EMBL/GenBank/DDBJ whole genome shotgun (WGS) entry which is preliminary data.</text>
</comment>
<evidence type="ECO:0000256" key="1">
    <source>
        <dbReference type="SAM" id="SignalP"/>
    </source>
</evidence>
<gene>
    <name evidence="2" type="ORF">RRG08_064372</name>
</gene>
<dbReference type="Proteomes" id="UP001283361">
    <property type="component" value="Unassembled WGS sequence"/>
</dbReference>
<keyword evidence="3" id="KW-1185">Reference proteome</keyword>
<proteinExistence type="predicted"/>
<dbReference type="AlphaFoldDB" id="A0AAE0YGN9"/>
<protein>
    <submittedName>
        <fullName evidence="2">Uncharacterized protein</fullName>
    </submittedName>
</protein>
<evidence type="ECO:0000313" key="3">
    <source>
        <dbReference type="Proteomes" id="UP001283361"/>
    </source>
</evidence>
<dbReference type="EMBL" id="JAWDGP010006275">
    <property type="protein sequence ID" value="KAK3744114.1"/>
    <property type="molecule type" value="Genomic_DNA"/>
</dbReference>
<accession>A0AAE0YGN9</accession>
<sequence>MQASSILAVLGCLTSAVLALPCEIEGNFSAVTFDTMNLAPSLSYHDVINGVALYENQLDKGVQLYSRLTGVSYRRSPDGACVKFETPFLKEKNKRTEYVRYSDVTGVHQAYLSEMGEHLDFRFLYNETTCFTEFIQTSYNEKIIWAYFFLEQKH</sequence>
<name>A0AAE0YGN9_9GAST</name>
<feature type="non-terminal residue" evidence="2">
    <location>
        <position position="1"/>
    </location>
</feature>
<keyword evidence="1" id="KW-0732">Signal</keyword>
<organism evidence="2 3">
    <name type="scientific">Elysia crispata</name>
    <name type="common">lettuce slug</name>
    <dbReference type="NCBI Taxonomy" id="231223"/>
    <lineage>
        <taxon>Eukaryota</taxon>
        <taxon>Metazoa</taxon>
        <taxon>Spiralia</taxon>
        <taxon>Lophotrochozoa</taxon>
        <taxon>Mollusca</taxon>
        <taxon>Gastropoda</taxon>
        <taxon>Heterobranchia</taxon>
        <taxon>Euthyneura</taxon>
        <taxon>Panpulmonata</taxon>
        <taxon>Sacoglossa</taxon>
        <taxon>Placobranchoidea</taxon>
        <taxon>Plakobranchidae</taxon>
        <taxon>Elysia</taxon>
    </lineage>
</organism>
<feature type="chain" id="PRO_5042123337" evidence="1">
    <location>
        <begin position="20"/>
        <end position="154"/>
    </location>
</feature>
<evidence type="ECO:0000313" key="2">
    <source>
        <dbReference type="EMBL" id="KAK3744114.1"/>
    </source>
</evidence>
<feature type="signal peptide" evidence="1">
    <location>
        <begin position="1"/>
        <end position="19"/>
    </location>
</feature>